<evidence type="ECO:0000313" key="1">
    <source>
        <dbReference type="EMBL" id="MPM54944.1"/>
    </source>
</evidence>
<name>A0A645AZK6_9ZZZZ</name>
<reference evidence="1" key="1">
    <citation type="submission" date="2019-08" db="EMBL/GenBank/DDBJ databases">
        <authorList>
            <person name="Kucharzyk K."/>
            <person name="Murdoch R.W."/>
            <person name="Higgins S."/>
            <person name="Loffler F."/>
        </authorList>
    </citation>
    <scope>NUCLEOTIDE SEQUENCE</scope>
</reference>
<dbReference type="AlphaFoldDB" id="A0A645AZK6"/>
<comment type="caution">
    <text evidence="1">The sequence shown here is derived from an EMBL/GenBank/DDBJ whole genome shotgun (WGS) entry which is preliminary data.</text>
</comment>
<sequence>MPLNEGALFYFGGEGLKRLSKIEMDALLREITSTSNVLSMVGMCKNAGKTTILNAVLNSYEVIDSLRFGLVSIGLDGEKHDRATNGTKPEIYVRENTLFITLARMWRESDVSKELVDILPSGGALGSLLLVRAKSDGKIQLSGPSSRAALQETIQHLQRNGADKILIDGSIHRRVLGYAEQGDILLCTALSCFRSSHNALRETLFLYYLYTKLPLTSLHHEVFSHLAVFDHTKIIQTWQAEEVRKETFDWQFSSTSNFNGILYRGAVTTRFLTHLLWLQKHRSLRILIIADGSRVVVSPTNWSDFLALGIEVYVQKSNDVKAIFVNHAREANSADADFEFMQQLADRVQCPVIDWKEELVCSQKKIECYGKKK</sequence>
<protein>
    <submittedName>
        <fullName evidence="1">Uncharacterized protein</fullName>
    </submittedName>
</protein>
<dbReference type="EMBL" id="VSSQ01015036">
    <property type="protein sequence ID" value="MPM54944.1"/>
    <property type="molecule type" value="Genomic_DNA"/>
</dbReference>
<proteinExistence type="predicted"/>
<accession>A0A645AZK6</accession>
<organism evidence="1">
    <name type="scientific">bioreactor metagenome</name>
    <dbReference type="NCBI Taxonomy" id="1076179"/>
    <lineage>
        <taxon>unclassified sequences</taxon>
        <taxon>metagenomes</taxon>
        <taxon>ecological metagenomes</taxon>
    </lineage>
</organism>
<gene>
    <name evidence="1" type="ORF">SDC9_101727</name>
</gene>